<feature type="non-terminal residue" evidence="1">
    <location>
        <position position="44"/>
    </location>
</feature>
<dbReference type="EMBL" id="KZ392905">
    <property type="protein sequence ID" value="PIO54748.1"/>
    <property type="molecule type" value="Genomic_DNA"/>
</dbReference>
<dbReference type="SUPFAM" id="SSF49313">
    <property type="entry name" value="Cadherin-like"/>
    <property type="match status" value="1"/>
</dbReference>
<name>A0A2G9TA52_TELCI</name>
<dbReference type="GO" id="GO:0005509">
    <property type="term" value="F:calcium ion binding"/>
    <property type="evidence" value="ECO:0007669"/>
    <property type="project" value="InterPro"/>
</dbReference>
<organism evidence="1 2">
    <name type="scientific">Teladorsagia circumcincta</name>
    <name type="common">Brown stomach worm</name>
    <name type="synonym">Ostertagia circumcincta</name>
    <dbReference type="NCBI Taxonomy" id="45464"/>
    <lineage>
        <taxon>Eukaryota</taxon>
        <taxon>Metazoa</taxon>
        <taxon>Ecdysozoa</taxon>
        <taxon>Nematoda</taxon>
        <taxon>Chromadorea</taxon>
        <taxon>Rhabditida</taxon>
        <taxon>Rhabditina</taxon>
        <taxon>Rhabditomorpha</taxon>
        <taxon>Strongyloidea</taxon>
        <taxon>Trichostrongylidae</taxon>
        <taxon>Teladorsagia</taxon>
    </lineage>
</organism>
<reference evidence="1 2" key="1">
    <citation type="submission" date="2015-09" db="EMBL/GenBank/DDBJ databases">
        <title>Draft genome of the parasitic nematode Teladorsagia circumcincta isolate WARC Sus (inbred).</title>
        <authorList>
            <person name="Mitreva M."/>
        </authorList>
    </citation>
    <scope>NUCLEOTIDE SEQUENCE [LARGE SCALE GENOMIC DNA]</scope>
    <source>
        <strain evidence="1 2">S</strain>
    </source>
</reference>
<evidence type="ECO:0008006" key="3">
    <source>
        <dbReference type="Google" id="ProtNLM"/>
    </source>
</evidence>
<evidence type="ECO:0000313" key="2">
    <source>
        <dbReference type="Proteomes" id="UP000230423"/>
    </source>
</evidence>
<dbReference type="InterPro" id="IPR015919">
    <property type="entry name" value="Cadherin-like_sf"/>
</dbReference>
<keyword evidence="2" id="KW-1185">Reference proteome</keyword>
<gene>
    <name evidence="1" type="ORF">TELCIR_23881</name>
</gene>
<dbReference type="OrthoDB" id="5855789at2759"/>
<evidence type="ECO:0000313" key="1">
    <source>
        <dbReference type="EMBL" id="PIO54748.1"/>
    </source>
</evidence>
<sequence length="44" mass="4811">MDPATGVLSLAQLLDFEKRQRYEMSLVAADDSQLAGESKLVLTV</sequence>
<dbReference type="AlphaFoldDB" id="A0A2G9TA52"/>
<dbReference type="Gene3D" id="2.60.40.60">
    <property type="entry name" value="Cadherins"/>
    <property type="match status" value="1"/>
</dbReference>
<protein>
    <recommendedName>
        <fullName evidence="3">Cadherin domain-containing protein</fullName>
    </recommendedName>
</protein>
<dbReference type="CDD" id="cd11304">
    <property type="entry name" value="Cadherin_repeat"/>
    <property type="match status" value="1"/>
</dbReference>
<dbReference type="GO" id="GO:0016020">
    <property type="term" value="C:membrane"/>
    <property type="evidence" value="ECO:0007669"/>
    <property type="project" value="InterPro"/>
</dbReference>
<proteinExistence type="predicted"/>
<accession>A0A2G9TA52</accession>
<dbReference type="Proteomes" id="UP000230423">
    <property type="component" value="Unassembled WGS sequence"/>
</dbReference>